<keyword evidence="2" id="KW-1185">Reference proteome</keyword>
<sequence length="172" mass="20062">MLCCIILCGTACKPDIKETGAALKYFDIKGYFSADIAHLNHLKIQVLKTVSHNGTTESKTVKIDNWGQEFNLFIDADINKPAWQKSYTVITDDSLLFYKAIDPELKMREMIIKRDNKQKVKWILIFNRTKNILYTTTEKLSYYPDSLYLIEKDQHVRLMGNNHYRIEGVIKH</sequence>
<gene>
    <name evidence="1" type="ORF">JN11_01480</name>
</gene>
<proteinExistence type="predicted"/>
<evidence type="ECO:0000313" key="1">
    <source>
        <dbReference type="EMBL" id="TWJ02507.1"/>
    </source>
</evidence>
<accession>A0A562UAN4</accession>
<dbReference type="Proteomes" id="UP000317010">
    <property type="component" value="Unassembled WGS sequence"/>
</dbReference>
<dbReference type="EMBL" id="VLLI01000003">
    <property type="protein sequence ID" value="TWJ02507.1"/>
    <property type="molecule type" value="Genomic_DNA"/>
</dbReference>
<evidence type="ECO:0000313" key="2">
    <source>
        <dbReference type="Proteomes" id="UP000317010"/>
    </source>
</evidence>
<organism evidence="1 2">
    <name type="scientific">Mucilaginibacter frigoritolerans</name>
    <dbReference type="NCBI Taxonomy" id="652788"/>
    <lineage>
        <taxon>Bacteria</taxon>
        <taxon>Pseudomonadati</taxon>
        <taxon>Bacteroidota</taxon>
        <taxon>Sphingobacteriia</taxon>
        <taxon>Sphingobacteriales</taxon>
        <taxon>Sphingobacteriaceae</taxon>
        <taxon>Mucilaginibacter</taxon>
    </lineage>
</organism>
<protein>
    <submittedName>
        <fullName evidence="1">Uncharacterized protein</fullName>
    </submittedName>
</protein>
<reference evidence="1 2" key="1">
    <citation type="submission" date="2019-07" db="EMBL/GenBank/DDBJ databases">
        <title>Genomic Encyclopedia of Archaeal and Bacterial Type Strains, Phase II (KMG-II): from individual species to whole genera.</title>
        <authorList>
            <person name="Goeker M."/>
        </authorList>
    </citation>
    <scope>NUCLEOTIDE SEQUENCE [LARGE SCALE GENOMIC DNA]</scope>
    <source>
        <strain evidence="1 2">ATCC BAA-1854</strain>
    </source>
</reference>
<comment type="caution">
    <text evidence="1">The sequence shown here is derived from an EMBL/GenBank/DDBJ whole genome shotgun (WGS) entry which is preliminary data.</text>
</comment>
<dbReference type="AlphaFoldDB" id="A0A562UAN4"/>
<name>A0A562UAN4_9SPHI</name>